<comment type="subcellular location">
    <subcellularLocation>
        <location evidence="1">Nucleus</location>
    </subcellularLocation>
</comment>
<evidence type="ECO:0000256" key="9">
    <source>
        <dbReference type="ARBA" id="ARBA00032215"/>
    </source>
</evidence>
<keyword evidence="6" id="KW-0539">Nucleus</keyword>
<feature type="region of interest" description="Disordered" evidence="10">
    <location>
        <begin position="57"/>
        <end position="122"/>
    </location>
</feature>
<gene>
    <name evidence="11" type="ORF">QR685DRAFT_537891</name>
</gene>
<evidence type="ECO:0000256" key="3">
    <source>
        <dbReference type="ARBA" id="ARBA00019928"/>
    </source>
</evidence>
<dbReference type="PANTHER" id="PTHR10966">
    <property type="entry name" value="TRANSCRIPTION INITIATION FACTOR IIA SUBUNIT 2"/>
    <property type="match status" value="1"/>
</dbReference>
<reference evidence="11 12" key="1">
    <citation type="submission" date="2023-09" db="EMBL/GenBank/DDBJ databases">
        <title>Multi-omics analysis of a traditional fermented food reveals byproduct-associated fungal strains for waste-to-food upcycling.</title>
        <authorList>
            <consortium name="Lawrence Berkeley National Laboratory"/>
            <person name="Rekdal V.M."/>
            <person name="Villalobos-Escobedo J.M."/>
            <person name="Rodriguez-Valeron N."/>
            <person name="Garcia M.O."/>
            <person name="Vasquez D.P."/>
            <person name="Damayanti I."/>
            <person name="Sorensen P.M."/>
            <person name="Baidoo E.E."/>
            <person name="De Carvalho A.C."/>
            <person name="Riley R."/>
            <person name="Lipzen A."/>
            <person name="He G."/>
            <person name="Yan M."/>
            <person name="Haridas S."/>
            <person name="Daum C."/>
            <person name="Yoshinaga Y."/>
            <person name="Ng V."/>
            <person name="Grigoriev I.V."/>
            <person name="Munk R."/>
            <person name="Nuraida L."/>
            <person name="Wijaya C.H."/>
            <person name="Morales P.-C."/>
            <person name="Keasling J.D."/>
        </authorList>
    </citation>
    <scope>NUCLEOTIDE SEQUENCE [LARGE SCALE GENOMIC DNA]</scope>
    <source>
        <strain evidence="11 12">FGSC 2613</strain>
    </source>
</reference>
<dbReference type="InterPro" id="IPR003194">
    <property type="entry name" value="TFIIA_gsu"/>
</dbReference>
<organism evidence="11 12">
    <name type="scientific">Neurospora intermedia</name>
    <dbReference type="NCBI Taxonomy" id="5142"/>
    <lineage>
        <taxon>Eukaryota</taxon>
        <taxon>Fungi</taxon>
        <taxon>Dikarya</taxon>
        <taxon>Ascomycota</taxon>
        <taxon>Pezizomycotina</taxon>
        <taxon>Sordariomycetes</taxon>
        <taxon>Sordariomycetidae</taxon>
        <taxon>Sordariales</taxon>
        <taxon>Sordariaceae</taxon>
        <taxon>Neurospora</taxon>
    </lineage>
</organism>
<dbReference type="SUPFAM" id="SSF50784">
    <property type="entry name" value="Transcription factor IIA (TFIIA), beta-barrel domain"/>
    <property type="match status" value="1"/>
</dbReference>
<evidence type="ECO:0000256" key="4">
    <source>
        <dbReference type="ARBA" id="ARBA00023015"/>
    </source>
</evidence>
<feature type="compositionally biased region" description="Basic and acidic residues" evidence="10">
    <location>
        <begin position="230"/>
        <end position="239"/>
    </location>
</feature>
<evidence type="ECO:0000256" key="1">
    <source>
        <dbReference type="ARBA" id="ARBA00004123"/>
    </source>
</evidence>
<evidence type="ECO:0000256" key="10">
    <source>
        <dbReference type="SAM" id="MobiDB-lite"/>
    </source>
</evidence>
<evidence type="ECO:0000256" key="7">
    <source>
        <dbReference type="ARBA" id="ARBA00024733"/>
    </source>
</evidence>
<keyword evidence="5" id="KW-0804">Transcription</keyword>
<evidence type="ECO:0000256" key="2">
    <source>
        <dbReference type="ARBA" id="ARBA00007675"/>
    </source>
</evidence>
<evidence type="ECO:0000313" key="12">
    <source>
        <dbReference type="Proteomes" id="UP001451303"/>
    </source>
</evidence>
<comment type="caution">
    <text evidence="11">The sequence shown here is derived from an EMBL/GenBank/DDBJ whole genome shotgun (WGS) entry which is preliminary data.</text>
</comment>
<evidence type="ECO:0000256" key="6">
    <source>
        <dbReference type="ARBA" id="ARBA00023242"/>
    </source>
</evidence>
<comment type="similarity">
    <text evidence="2">Belongs to the TFIIA subunit 2 family.</text>
</comment>
<feature type="compositionally biased region" description="Polar residues" evidence="10">
    <location>
        <begin position="74"/>
        <end position="84"/>
    </location>
</feature>
<evidence type="ECO:0000256" key="8">
    <source>
        <dbReference type="ARBA" id="ARBA00029848"/>
    </source>
</evidence>
<sequence length="286" mass="30791">MSSNHSAPKEYFTLYRDGSLGSALIEAMDELILAGRFPIIPGAAALGYPINLTTVPTASGAGDPIDITGTTTTNEPSSPIISMNTSTSTHAPSSSSSTTPRGPRPQLQSQPQQQRQQTHASLTQKLTDHVLTTFDRVIAQTLATHEEVINKIPVIRMKGKLKQYRLVDDIWKLWVGDVEIAVGSERRRRRRQRPGNVKADLRDGGSGGGGEKGELGAKRKRDGYEDGDSEERAEKRSRGDGGNGIEGGKEDDDGRGPEVIKVDKLLIVACDGREPGAGNKKKKRGG</sequence>
<comment type="function">
    <text evidence="7">TFIIA is a component of the transcription machinery of RNA polymerase II and plays an important role in transcriptional activation. TFIIA in a complex with TBP mediates transcriptional activity.</text>
</comment>
<accession>A0ABR3CYH2</accession>
<keyword evidence="12" id="KW-1185">Reference proteome</keyword>
<proteinExistence type="inferred from homology"/>
<dbReference type="Gene3D" id="2.30.18.10">
    <property type="entry name" value="Transcription factor IIA (TFIIA), beta-barrel domain"/>
    <property type="match status" value="1"/>
</dbReference>
<evidence type="ECO:0000256" key="5">
    <source>
        <dbReference type="ARBA" id="ARBA00023163"/>
    </source>
</evidence>
<name>A0ABR3CYH2_NEUIN</name>
<keyword evidence="4" id="KW-0805">Transcription regulation</keyword>
<dbReference type="Gene3D" id="1.10.287.190">
    <property type="entry name" value="Transcription factor IIA gamma subunit, alpha-helical domain"/>
    <property type="match status" value="1"/>
</dbReference>
<dbReference type="Proteomes" id="UP001451303">
    <property type="component" value="Unassembled WGS sequence"/>
</dbReference>
<evidence type="ECO:0000313" key="11">
    <source>
        <dbReference type="EMBL" id="KAL0465490.1"/>
    </source>
</evidence>
<feature type="region of interest" description="Disordered" evidence="10">
    <location>
        <begin position="185"/>
        <end position="258"/>
    </location>
</feature>
<feature type="compositionally biased region" description="Low complexity" evidence="10">
    <location>
        <begin position="85"/>
        <end position="117"/>
    </location>
</feature>
<dbReference type="InterPro" id="IPR009083">
    <property type="entry name" value="TFIIA_a-hlx"/>
</dbReference>
<dbReference type="InterPro" id="IPR009088">
    <property type="entry name" value="TFIIA_b-brl"/>
</dbReference>
<dbReference type="EMBL" id="JAVLET010000016">
    <property type="protein sequence ID" value="KAL0465490.1"/>
    <property type="molecule type" value="Genomic_DNA"/>
</dbReference>
<protein>
    <recommendedName>
        <fullName evidence="3">Transcription initiation factor IIA subunit 2</fullName>
    </recommendedName>
    <alternativeName>
        <fullName evidence="9">General transcription factor IIA subunit 2</fullName>
    </alternativeName>
    <alternativeName>
        <fullName evidence="8">Transcription initiation factor IIA small chain</fullName>
    </alternativeName>
</protein>